<dbReference type="RefSeq" id="XP_045377789.1">
    <property type="nucleotide sequence ID" value="XM_045521833.1"/>
</dbReference>
<dbReference type="RefSeq" id="XP_045377807.1">
    <property type="nucleotide sequence ID" value="XM_045521851.1"/>
</dbReference>
<evidence type="ECO:0000313" key="3">
    <source>
        <dbReference type="RefSeq" id="XP_045377793.1"/>
    </source>
</evidence>
<evidence type="ECO:0000313" key="4">
    <source>
        <dbReference type="RefSeq" id="XP_045377801.1"/>
    </source>
</evidence>
<feature type="compositionally biased region" description="Basic and acidic residues" evidence="1">
    <location>
        <begin position="208"/>
        <end position="222"/>
    </location>
</feature>
<proteinExistence type="predicted"/>
<feature type="compositionally biased region" description="Basic and acidic residues" evidence="1">
    <location>
        <begin position="43"/>
        <end position="54"/>
    </location>
</feature>
<reference evidence="2 3" key="1">
    <citation type="submission" date="2025-04" db="UniProtKB">
        <authorList>
            <consortium name="RefSeq"/>
        </authorList>
    </citation>
    <scope>IDENTIFICATION</scope>
    <source>
        <tissue evidence="2 3">Blood</tissue>
    </source>
</reference>
<sequence length="341" mass="35610">MEDNERDRDGRAKEGGGGGGTRGPGGRRGGGLLPSPPACDSCRAQEPDSLEAAKGRAPSFRAPGFAALVRPPPPSVIRAGGSPTPKARLRRRHACRAAPHSVSEQRCPGGTFKTAESLSKPVSAPGRKRQPGHWGGKRPSWHSLRSGGAPAWPQSGEGQEWPSHKGTQTASEAPHPRHQRTPGTSTSTPSPTPPPLALTHGQCPGSHWEPHPPRALENRDGPCEAGGPTALLSQVRKQLGRGVTLCIRRLDLSQLQGCEPQVCVWSKPVPPDPSLVTGPAQTRLQTAEKQQPSLSPLQSWTAVTAGGRAGLTPSSTALQEGPDPGCPTPGLWTATPLGGNK</sequence>
<feature type="region of interest" description="Disordered" evidence="1">
    <location>
        <begin position="283"/>
        <end position="341"/>
    </location>
</feature>
<evidence type="ECO:0000313" key="2">
    <source>
        <dbReference type="RefSeq" id="XP_045377789.1"/>
    </source>
</evidence>
<feature type="compositionally biased region" description="Basic residues" evidence="1">
    <location>
        <begin position="126"/>
        <end position="140"/>
    </location>
</feature>
<evidence type="ECO:0000256" key="1">
    <source>
        <dbReference type="SAM" id="MobiDB-lite"/>
    </source>
</evidence>
<dbReference type="AlphaFoldDB" id="A0A9W3GF54"/>
<feature type="region of interest" description="Disordered" evidence="1">
    <location>
        <begin position="1"/>
        <end position="228"/>
    </location>
</feature>
<gene>
    <name evidence="2 3 4 5" type="primary">LOC123618793</name>
</gene>
<accession>A0A9W3GF54</accession>
<dbReference type="RefSeq" id="XP_045377793.1">
    <property type="nucleotide sequence ID" value="XM_045521837.1"/>
</dbReference>
<organism evidence="5">
    <name type="scientific">Camelus bactrianus</name>
    <name type="common">Bactrian camel</name>
    <dbReference type="NCBI Taxonomy" id="9837"/>
    <lineage>
        <taxon>Eukaryota</taxon>
        <taxon>Metazoa</taxon>
        <taxon>Chordata</taxon>
        <taxon>Craniata</taxon>
        <taxon>Vertebrata</taxon>
        <taxon>Euteleostomi</taxon>
        <taxon>Mammalia</taxon>
        <taxon>Eutheria</taxon>
        <taxon>Laurasiatheria</taxon>
        <taxon>Artiodactyla</taxon>
        <taxon>Tylopoda</taxon>
        <taxon>Camelidae</taxon>
        <taxon>Camelus</taxon>
    </lineage>
</organism>
<protein>
    <submittedName>
        <fullName evidence="2 3">Basic salivary proline-rich protein 4-like</fullName>
    </submittedName>
</protein>
<feature type="compositionally biased region" description="Basic and acidic residues" evidence="1">
    <location>
        <begin position="1"/>
        <end position="14"/>
    </location>
</feature>
<evidence type="ECO:0000313" key="5">
    <source>
        <dbReference type="RefSeq" id="XP_045377807.1"/>
    </source>
</evidence>
<feature type="compositionally biased region" description="Polar residues" evidence="1">
    <location>
        <begin position="283"/>
        <end position="302"/>
    </location>
</feature>
<feature type="compositionally biased region" description="Gly residues" evidence="1">
    <location>
        <begin position="15"/>
        <end position="32"/>
    </location>
</feature>
<dbReference type="RefSeq" id="XP_045377801.1">
    <property type="nucleotide sequence ID" value="XM_045521845.1"/>
</dbReference>
<name>A0A9W3GF54_CAMBA</name>